<feature type="region of interest" description="Disordered" evidence="1">
    <location>
        <begin position="379"/>
        <end position="423"/>
    </location>
</feature>
<dbReference type="AlphaFoldDB" id="D5WVZ0"/>
<keyword evidence="4" id="KW-1185">Reference proteome</keyword>
<dbReference type="Proteomes" id="UP000002368">
    <property type="component" value="Chromosome"/>
</dbReference>
<gene>
    <name evidence="3" type="ordered locus">Btus_0878</name>
</gene>
<dbReference type="OrthoDB" id="9794201at2"/>
<dbReference type="NCBIfam" id="NF033594">
    <property type="entry name" value="transpos_ISNCY_2"/>
    <property type="match status" value="1"/>
</dbReference>
<dbReference type="InterPro" id="IPR012337">
    <property type="entry name" value="RNaseH-like_sf"/>
</dbReference>
<reference evidence="3 4" key="1">
    <citation type="journal article" date="2011" name="Stand. Genomic Sci.">
        <title>Complete genome sequence of the thermophilic, hydrogen-oxidizing Bacillus tusciae type strain (T2) and reclassification in the new genus, Kyrpidia gen. nov. as Kyrpidia tusciae comb. nov. and emendation of the family Alicyclobacillaceae da Costa and Rainey, 2010.</title>
        <authorList>
            <person name="Klenk H.P."/>
            <person name="Lapidus A."/>
            <person name="Chertkov O."/>
            <person name="Copeland A."/>
            <person name="Del Rio T.G."/>
            <person name="Nolan M."/>
            <person name="Lucas S."/>
            <person name="Chen F."/>
            <person name="Tice H."/>
            <person name="Cheng J.F."/>
            <person name="Han C."/>
            <person name="Bruce D."/>
            <person name="Goodwin L."/>
            <person name="Pitluck S."/>
            <person name="Pati A."/>
            <person name="Ivanova N."/>
            <person name="Mavromatis K."/>
            <person name="Daum C."/>
            <person name="Chen A."/>
            <person name="Palaniappan K."/>
            <person name="Chang Y.J."/>
            <person name="Land M."/>
            <person name="Hauser L."/>
            <person name="Jeffries C.D."/>
            <person name="Detter J.C."/>
            <person name="Rohde M."/>
            <person name="Abt B."/>
            <person name="Pukall R."/>
            <person name="Goker M."/>
            <person name="Bristow J."/>
            <person name="Markowitz V."/>
            <person name="Hugenholtz P."/>
            <person name="Eisen J.A."/>
        </authorList>
    </citation>
    <scope>NUCLEOTIDE SEQUENCE [LARGE SCALE GENOMIC DNA]</scope>
    <source>
        <strain evidence="3 4">DSM 2912</strain>
    </source>
</reference>
<dbReference type="HOGENOM" id="CLU_041517_0_1_9"/>
<accession>D5WVZ0</accession>
<dbReference type="Gene3D" id="3.30.420.10">
    <property type="entry name" value="Ribonuclease H-like superfamily/Ribonuclease H"/>
    <property type="match status" value="1"/>
</dbReference>
<dbReference type="InterPro" id="IPR036397">
    <property type="entry name" value="RNaseH_sf"/>
</dbReference>
<evidence type="ECO:0000256" key="1">
    <source>
        <dbReference type="SAM" id="MobiDB-lite"/>
    </source>
</evidence>
<proteinExistence type="predicted"/>
<dbReference type="PANTHER" id="PTHR35004:SF7">
    <property type="entry name" value="INTEGRASE PROTEIN"/>
    <property type="match status" value="1"/>
</dbReference>
<dbReference type="InterPro" id="IPR047797">
    <property type="entry name" value="ISNCY_transpos"/>
</dbReference>
<protein>
    <submittedName>
        <fullName evidence="3">Integrase catalytic region</fullName>
    </submittedName>
</protein>
<dbReference type="InterPro" id="IPR009057">
    <property type="entry name" value="Homeodomain-like_sf"/>
</dbReference>
<evidence type="ECO:0000313" key="4">
    <source>
        <dbReference type="Proteomes" id="UP000002368"/>
    </source>
</evidence>
<feature type="domain" description="Integrase catalytic" evidence="2">
    <location>
        <begin position="130"/>
        <end position="317"/>
    </location>
</feature>
<dbReference type="PROSITE" id="PS50994">
    <property type="entry name" value="INTEGRASE"/>
    <property type="match status" value="1"/>
</dbReference>
<name>D5WVZ0_KYRT2</name>
<dbReference type="GO" id="GO:0003676">
    <property type="term" value="F:nucleic acid binding"/>
    <property type="evidence" value="ECO:0007669"/>
    <property type="project" value="InterPro"/>
</dbReference>
<dbReference type="GO" id="GO:0015074">
    <property type="term" value="P:DNA integration"/>
    <property type="evidence" value="ECO:0007669"/>
    <property type="project" value="InterPro"/>
</dbReference>
<dbReference type="SUPFAM" id="SSF46689">
    <property type="entry name" value="Homeodomain-like"/>
    <property type="match status" value="1"/>
</dbReference>
<dbReference type="SUPFAM" id="SSF53098">
    <property type="entry name" value="Ribonuclease H-like"/>
    <property type="match status" value="1"/>
</dbReference>
<dbReference type="EMBL" id="CP002017">
    <property type="protein sequence ID" value="ADG05622.1"/>
    <property type="molecule type" value="Genomic_DNA"/>
</dbReference>
<dbReference type="KEGG" id="bts:Btus_0878"/>
<dbReference type="InterPro" id="IPR001584">
    <property type="entry name" value="Integrase_cat-core"/>
</dbReference>
<dbReference type="Pfam" id="PF13565">
    <property type="entry name" value="HTH_32"/>
    <property type="match status" value="1"/>
</dbReference>
<evidence type="ECO:0000259" key="2">
    <source>
        <dbReference type="PROSITE" id="PS50994"/>
    </source>
</evidence>
<evidence type="ECO:0000313" key="3">
    <source>
        <dbReference type="EMBL" id="ADG05622.1"/>
    </source>
</evidence>
<dbReference type="PANTHER" id="PTHR35004">
    <property type="entry name" value="TRANSPOSASE RV3428C-RELATED"/>
    <property type="match status" value="1"/>
</dbReference>
<dbReference type="STRING" id="562970.Btus_0878"/>
<sequence length="423" mass="47903">MTNNELKRALGLERLVKKDICTTDAAHLLGLSVRQVLRLKKRYLEHGTEGLIHRNRGRKPAHALPQELKDHILNLYQGPRYQGANDCHFADLLREHEQIAVSPSTVRRIRIQAGLPSRCRRRAPKAHRPRPRKPQAGLLWQIDATPFNWLEDRGPQLHLLAAIDDATGQVVAATFRHYEDLAGYFEVMRQGILAYGVPVALYSDRHTIFRSPREPLTIEQQLAGEQQPLSQFGQALAELGITHYKARTPQAKGRVERLWRTLQNRLVIELRLRNVCSLEEANAVLPELIARHNAQFAVLPDQAQPAYRPVPQHLDLRYVLCFRDHRTVGAGQTLSYQGTLYTLAVPRSFKAPPPKTRVQVRQTLDGEVVAWYQGALLPLRPTSPSPPAASPTAQKQTAGPRPPHRPAADHPWRRASLISKNRR</sequence>
<dbReference type="eggNOG" id="COG2801">
    <property type="taxonomic scope" value="Bacteria"/>
</dbReference>
<organism evidence="3 4">
    <name type="scientific">Kyrpidia tusciae (strain DSM 2912 / NBRC 15312 / T2)</name>
    <name type="common">Bacillus tusciae</name>
    <dbReference type="NCBI Taxonomy" id="562970"/>
    <lineage>
        <taxon>Bacteria</taxon>
        <taxon>Bacillati</taxon>
        <taxon>Bacillota</taxon>
        <taxon>Bacilli</taxon>
        <taxon>Bacillales</taxon>
        <taxon>Alicyclobacillaceae</taxon>
        <taxon>Kyrpidia</taxon>
    </lineage>
</organism>